<evidence type="ECO:0000313" key="1">
    <source>
        <dbReference type="EMBL" id="MBM6753926.1"/>
    </source>
</evidence>
<organism evidence="1 2">
    <name type="scientific">Limosilactobacillus alvi</name>
    <dbReference type="NCBI Taxonomy" id="990412"/>
    <lineage>
        <taxon>Bacteria</taxon>
        <taxon>Bacillati</taxon>
        <taxon>Bacillota</taxon>
        <taxon>Bacilli</taxon>
        <taxon>Lactobacillales</taxon>
        <taxon>Lactobacillaceae</taxon>
        <taxon>Limosilactobacillus</taxon>
    </lineage>
</organism>
<keyword evidence="2" id="KW-1185">Reference proteome</keyword>
<sequence length="82" mass="9884">MKLSTKLFKMPFDHNLKTKWYQEKDDLLKLRTEWWTVVHAKEQLTLNFNQLRQTSSDALSELEPLLKKAEVFGHQAREKLRK</sequence>
<accession>A0ABS2ENX8</accession>
<name>A0ABS2ENX8_9LACO</name>
<reference evidence="1 2" key="1">
    <citation type="journal article" date="2021" name="Sci. Rep.">
        <title>The distribution of antibiotic resistance genes in chicken gut microbiota commensals.</title>
        <authorList>
            <person name="Juricova H."/>
            <person name="Matiasovicova J."/>
            <person name="Kubasova T."/>
            <person name="Cejkova D."/>
            <person name="Rychlik I."/>
        </authorList>
    </citation>
    <scope>NUCLEOTIDE SEQUENCE [LARGE SCALE GENOMIC DNA]</scope>
    <source>
        <strain evidence="1 2">An810</strain>
    </source>
</reference>
<gene>
    <name evidence="1" type="ORF">H5993_04015</name>
</gene>
<comment type="caution">
    <text evidence="1">The sequence shown here is derived from an EMBL/GenBank/DDBJ whole genome shotgun (WGS) entry which is preliminary data.</text>
</comment>
<proteinExistence type="predicted"/>
<dbReference type="Proteomes" id="UP000776629">
    <property type="component" value="Unassembled WGS sequence"/>
</dbReference>
<dbReference type="EMBL" id="JACJJQ010000013">
    <property type="protein sequence ID" value="MBM6753926.1"/>
    <property type="molecule type" value="Genomic_DNA"/>
</dbReference>
<evidence type="ECO:0000313" key="2">
    <source>
        <dbReference type="Proteomes" id="UP000776629"/>
    </source>
</evidence>
<protein>
    <submittedName>
        <fullName evidence="1">Uncharacterized protein</fullName>
    </submittedName>
</protein>